<keyword evidence="2" id="KW-1185">Reference proteome</keyword>
<name>A0A1I1HZU1_9FLAO</name>
<dbReference type="OrthoDB" id="1149088at2"/>
<protein>
    <submittedName>
        <fullName evidence="1">Uncharacterized protein</fullName>
    </submittedName>
</protein>
<dbReference type="RefSeq" id="WP_084840241.1">
    <property type="nucleotide sequence ID" value="NZ_FOKV01000003.1"/>
</dbReference>
<dbReference type="InterPro" id="IPR053810">
    <property type="entry name" value="DUF6952"/>
</dbReference>
<organism evidence="1 2">
    <name type="scientific">Zunongwangia mangrovi</name>
    <dbReference type="NCBI Taxonomy" id="1334022"/>
    <lineage>
        <taxon>Bacteria</taxon>
        <taxon>Pseudomonadati</taxon>
        <taxon>Bacteroidota</taxon>
        <taxon>Flavobacteriia</taxon>
        <taxon>Flavobacteriales</taxon>
        <taxon>Flavobacteriaceae</taxon>
        <taxon>Zunongwangia</taxon>
    </lineage>
</organism>
<accession>A0A1I1HZU1</accession>
<dbReference type="Proteomes" id="UP000199438">
    <property type="component" value="Unassembled WGS sequence"/>
</dbReference>
<dbReference type="Pfam" id="PF22264">
    <property type="entry name" value="DUF6952"/>
    <property type="match status" value="1"/>
</dbReference>
<proteinExistence type="predicted"/>
<sequence>MKLPVIKHLQRNNEVEKLEATVEVLENFTEHRSVSEEEMDVIGELITNICGAIEVHKMVSEEGMKDTDAANAFVKKVLGSIDQ</sequence>
<evidence type="ECO:0000313" key="2">
    <source>
        <dbReference type="Proteomes" id="UP000199438"/>
    </source>
</evidence>
<gene>
    <name evidence="1" type="ORF">SAMN04487907_103235</name>
</gene>
<reference evidence="2" key="1">
    <citation type="submission" date="2016-10" db="EMBL/GenBank/DDBJ databases">
        <authorList>
            <person name="Varghese N."/>
            <person name="Submissions S."/>
        </authorList>
    </citation>
    <scope>NUCLEOTIDE SEQUENCE [LARGE SCALE GENOMIC DNA]</scope>
    <source>
        <strain evidence="2">DSM 24499</strain>
    </source>
</reference>
<dbReference type="STRING" id="1334022.SAMN04487907_103235"/>
<evidence type="ECO:0000313" key="1">
    <source>
        <dbReference type="EMBL" id="SFC29474.1"/>
    </source>
</evidence>
<dbReference type="EMBL" id="FOKV01000003">
    <property type="protein sequence ID" value="SFC29474.1"/>
    <property type="molecule type" value="Genomic_DNA"/>
</dbReference>
<dbReference type="AlphaFoldDB" id="A0A1I1HZU1"/>